<dbReference type="Proteomes" id="UP000466848">
    <property type="component" value="Chromosome"/>
</dbReference>
<keyword evidence="4" id="KW-0597">Phosphoprotein</keyword>
<dbReference type="CDD" id="cd00075">
    <property type="entry name" value="HATPase"/>
    <property type="match status" value="1"/>
</dbReference>
<dbReference type="Gene3D" id="3.30.565.10">
    <property type="entry name" value="Histidine kinase-like ATPase, C-terminal domain"/>
    <property type="match status" value="1"/>
</dbReference>
<dbReference type="SMART" id="SM00388">
    <property type="entry name" value="HisKA"/>
    <property type="match status" value="1"/>
</dbReference>
<comment type="subcellular location">
    <subcellularLocation>
        <location evidence="2">Membrane</location>
        <topology evidence="2">Multi-pass membrane protein</topology>
    </subcellularLocation>
</comment>
<feature type="transmembrane region" description="Helical" evidence="14">
    <location>
        <begin position="45"/>
        <end position="68"/>
    </location>
</feature>
<evidence type="ECO:0000256" key="8">
    <source>
        <dbReference type="ARBA" id="ARBA00022989"/>
    </source>
</evidence>
<dbReference type="InterPro" id="IPR003660">
    <property type="entry name" value="HAMP_dom"/>
</dbReference>
<keyword evidence="7 17" id="KW-0418">Kinase</keyword>
<evidence type="ECO:0000256" key="7">
    <source>
        <dbReference type="ARBA" id="ARBA00022777"/>
    </source>
</evidence>
<dbReference type="GO" id="GO:0000155">
    <property type="term" value="F:phosphorelay sensor kinase activity"/>
    <property type="evidence" value="ECO:0007669"/>
    <property type="project" value="InterPro"/>
</dbReference>
<dbReference type="SUPFAM" id="SSF55874">
    <property type="entry name" value="ATPase domain of HSP90 chaperone/DNA topoisomerase II/histidine kinase"/>
    <property type="match status" value="1"/>
</dbReference>
<organism evidence="17 18">
    <name type="scientific">Aminipila butyrica</name>
    <dbReference type="NCBI Taxonomy" id="433296"/>
    <lineage>
        <taxon>Bacteria</taxon>
        <taxon>Bacillati</taxon>
        <taxon>Bacillota</taxon>
        <taxon>Clostridia</taxon>
        <taxon>Peptostreptococcales</taxon>
        <taxon>Anaerovoracaceae</taxon>
        <taxon>Aminipila</taxon>
    </lineage>
</organism>
<dbReference type="EC" id="2.7.13.3" evidence="3"/>
<dbReference type="SMART" id="SM00304">
    <property type="entry name" value="HAMP"/>
    <property type="match status" value="1"/>
</dbReference>
<dbReference type="Gene3D" id="1.10.287.130">
    <property type="match status" value="1"/>
</dbReference>
<dbReference type="CDD" id="cd00082">
    <property type="entry name" value="HisKA"/>
    <property type="match status" value="1"/>
</dbReference>
<evidence type="ECO:0000256" key="12">
    <source>
        <dbReference type="ARBA" id="ARBA00037219"/>
    </source>
</evidence>
<evidence type="ECO:0000313" key="18">
    <source>
        <dbReference type="Proteomes" id="UP000466848"/>
    </source>
</evidence>
<evidence type="ECO:0000256" key="9">
    <source>
        <dbReference type="ARBA" id="ARBA00023012"/>
    </source>
</evidence>
<comment type="function">
    <text evidence="12">Member of the two-component regulatory system HssS/HssR involved in intracellular heme homeostasis and tempering of staphylococcal virulence. HssS functions as a heme sensor histidine kinase which is autophosphorylated at a histidine residue and transfers its phosphate group to an aspartate residue of HssR. HssR/HssS activates the expression of hrtAB, an efflux pump, in response to extracellular heme, hemin, hemoglobin or blood.</text>
</comment>
<protein>
    <recommendedName>
        <fullName evidence="13">Heme sensor protein HssS</fullName>
        <ecNumber evidence="3">2.7.13.3</ecNumber>
    </recommendedName>
</protein>
<evidence type="ECO:0000256" key="14">
    <source>
        <dbReference type="SAM" id="Phobius"/>
    </source>
</evidence>
<dbReference type="Pfam" id="PF00672">
    <property type="entry name" value="HAMP"/>
    <property type="match status" value="1"/>
</dbReference>
<evidence type="ECO:0000256" key="13">
    <source>
        <dbReference type="ARBA" id="ARBA00040841"/>
    </source>
</evidence>
<dbReference type="SUPFAM" id="SSF47384">
    <property type="entry name" value="Homodimeric domain of signal transducing histidine kinase"/>
    <property type="match status" value="1"/>
</dbReference>
<dbReference type="KEGG" id="abut:Ami103574_15190"/>
<keyword evidence="11 14" id="KW-0472">Membrane</keyword>
<feature type="domain" description="Histidine kinase" evidence="15">
    <location>
        <begin position="130"/>
        <end position="341"/>
    </location>
</feature>
<dbReference type="InterPro" id="IPR050398">
    <property type="entry name" value="HssS/ArlS-like"/>
</dbReference>
<comment type="catalytic activity">
    <reaction evidence="1">
        <text>ATP + protein L-histidine = ADP + protein N-phospho-L-histidine.</text>
        <dbReference type="EC" id="2.7.13.3"/>
    </reaction>
</comment>
<feature type="transmembrane region" description="Helical" evidence="14">
    <location>
        <begin position="12"/>
        <end position="33"/>
    </location>
</feature>
<name>A0A858BZV2_9FIRM</name>
<dbReference type="InterPro" id="IPR004358">
    <property type="entry name" value="Sig_transdc_His_kin-like_C"/>
</dbReference>
<evidence type="ECO:0000259" key="15">
    <source>
        <dbReference type="PROSITE" id="PS50109"/>
    </source>
</evidence>
<dbReference type="GO" id="GO:0005886">
    <property type="term" value="C:plasma membrane"/>
    <property type="evidence" value="ECO:0007669"/>
    <property type="project" value="TreeGrafter"/>
</dbReference>
<dbReference type="CDD" id="cd06225">
    <property type="entry name" value="HAMP"/>
    <property type="match status" value="1"/>
</dbReference>
<keyword evidence="9" id="KW-0902">Two-component regulatory system</keyword>
<keyword evidence="18" id="KW-1185">Reference proteome</keyword>
<evidence type="ECO:0000256" key="11">
    <source>
        <dbReference type="ARBA" id="ARBA00023136"/>
    </source>
</evidence>
<dbReference type="PANTHER" id="PTHR45528">
    <property type="entry name" value="SENSOR HISTIDINE KINASE CPXA"/>
    <property type="match status" value="1"/>
</dbReference>
<evidence type="ECO:0000256" key="10">
    <source>
        <dbReference type="ARBA" id="ARBA00023026"/>
    </source>
</evidence>
<dbReference type="EMBL" id="CP048649">
    <property type="protein sequence ID" value="QIB70799.1"/>
    <property type="molecule type" value="Genomic_DNA"/>
</dbReference>
<evidence type="ECO:0000256" key="1">
    <source>
        <dbReference type="ARBA" id="ARBA00000085"/>
    </source>
</evidence>
<dbReference type="Pfam" id="PF02518">
    <property type="entry name" value="HATPase_c"/>
    <property type="match status" value="1"/>
</dbReference>
<dbReference type="PANTHER" id="PTHR45528:SF11">
    <property type="entry name" value="HISTIDINE KINASE"/>
    <property type="match status" value="1"/>
</dbReference>
<dbReference type="FunFam" id="3.30.565.10:FF:000006">
    <property type="entry name" value="Sensor histidine kinase WalK"/>
    <property type="match status" value="1"/>
</dbReference>
<proteinExistence type="predicted"/>
<dbReference type="SUPFAM" id="SSF158472">
    <property type="entry name" value="HAMP domain-like"/>
    <property type="match status" value="1"/>
</dbReference>
<keyword evidence="6 14" id="KW-0812">Transmembrane</keyword>
<evidence type="ECO:0000256" key="3">
    <source>
        <dbReference type="ARBA" id="ARBA00012438"/>
    </source>
</evidence>
<keyword evidence="5" id="KW-0808">Transferase</keyword>
<gene>
    <name evidence="17" type="ORF">Ami103574_15190</name>
</gene>
<keyword evidence="8 14" id="KW-1133">Transmembrane helix</keyword>
<reference evidence="17 18" key="1">
    <citation type="submission" date="2020-02" db="EMBL/GenBank/DDBJ databases">
        <authorList>
            <person name="Kim Y.B."/>
            <person name="Roh S.W."/>
        </authorList>
    </citation>
    <scope>NUCLEOTIDE SEQUENCE [LARGE SCALE GENOMIC DNA]</scope>
    <source>
        <strain evidence="17 18">DSM 103574</strain>
    </source>
</reference>
<sequence>MAKKALTFMLSLLVFIILLLTMCIISVAIILLYRYGVLKEITEPAIVGPILLLIISSILIGTILTGILSKIPLRPIRKVVAACNQVADGDFSIRLPLSPIDEFNVFSKSFNRMVEELGSLEILRSDFVNNFSHEFKTPIVSLRGFAKILKYSDLTEEERNEYLDIIISESNRLAELSTNVLTLTALENLNIISSKEDFDLSEQVRRSVLLLESKWSNKSLELIIDLDDLTYNGNEDLLNQVWINLIDNAIKFSPDKGKIKIKLKSLGDRVMFTVMDNGYGMDDESQKHIFDKFYQGDLSHSTEGNGLGLAIVNKIVKLHQGEITMESEPGIGTNFSVVLPV</sequence>
<feature type="domain" description="HAMP" evidence="16">
    <location>
        <begin position="73"/>
        <end position="122"/>
    </location>
</feature>
<evidence type="ECO:0000256" key="6">
    <source>
        <dbReference type="ARBA" id="ARBA00022692"/>
    </source>
</evidence>
<dbReference type="Pfam" id="PF00512">
    <property type="entry name" value="HisKA"/>
    <property type="match status" value="1"/>
</dbReference>
<dbReference type="PROSITE" id="PS50109">
    <property type="entry name" value="HIS_KIN"/>
    <property type="match status" value="1"/>
</dbReference>
<dbReference type="Gene3D" id="6.10.340.10">
    <property type="match status" value="1"/>
</dbReference>
<dbReference type="InterPro" id="IPR036097">
    <property type="entry name" value="HisK_dim/P_sf"/>
</dbReference>
<dbReference type="SMART" id="SM00387">
    <property type="entry name" value="HATPase_c"/>
    <property type="match status" value="1"/>
</dbReference>
<accession>A0A858BZV2</accession>
<evidence type="ECO:0000259" key="16">
    <source>
        <dbReference type="PROSITE" id="PS50885"/>
    </source>
</evidence>
<dbReference type="AlphaFoldDB" id="A0A858BZV2"/>
<dbReference type="InterPro" id="IPR003661">
    <property type="entry name" value="HisK_dim/P_dom"/>
</dbReference>
<evidence type="ECO:0000256" key="2">
    <source>
        <dbReference type="ARBA" id="ARBA00004141"/>
    </source>
</evidence>
<evidence type="ECO:0000256" key="5">
    <source>
        <dbReference type="ARBA" id="ARBA00022679"/>
    </source>
</evidence>
<keyword evidence="10" id="KW-0843">Virulence</keyword>
<dbReference type="PRINTS" id="PR00344">
    <property type="entry name" value="BCTRLSENSOR"/>
</dbReference>
<dbReference type="InterPro" id="IPR003594">
    <property type="entry name" value="HATPase_dom"/>
</dbReference>
<dbReference type="PROSITE" id="PS50885">
    <property type="entry name" value="HAMP"/>
    <property type="match status" value="1"/>
</dbReference>
<evidence type="ECO:0000256" key="4">
    <source>
        <dbReference type="ARBA" id="ARBA00022553"/>
    </source>
</evidence>
<dbReference type="InterPro" id="IPR036890">
    <property type="entry name" value="HATPase_C_sf"/>
</dbReference>
<evidence type="ECO:0000313" key="17">
    <source>
        <dbReference type="EMBL" id="QIB70799.1"/>
    </source>
</evidence>
<dbReference type="InterPro" id="IPR005467">
    <property type="entry name" value="His_kinase_dom"/>
</dbReference>